<evidence type="ECO:0000313" key="1">
    <source>
        <dbReference type="EMBL" id="CCU70973.1"/>
    </source>
</evidence>
<gene>
    <name evidence="1" type="ORF">TOL_0534</name>
</gene>
<proteinExistence type="predicted"/>
<keyword evidence="2" id="KW-1185">Reference proteome</keyword>
<sequence>MVVLYLQFLHEKEDSYHNFLTANRIELRLEHMPIAATSADSRNFLSPSPDTQSSDLLIHITKTLA</sequence>
<reference evidence="1 2" key="1">
    <citation type="journal article" date="2013" name="Genome Announc.">
        <title>Genome Sequence of Thalassolituus oleivorans MIL-1 (DSM 14913T).</title>
        <authorList>
            <person name="Golyshin P.N."/>
            <person name="Werner J."/>
            <person name="Chernikova T.N."/>
            <person name="Tran H."/>
            <person name="Ferrer M."/>
            <person name="Yakimov M.M."/>
            <person name="Teeling H."/>
            <person name="Golyshina O.V."/>
        </authorList>
    </citation>
    <scope>NUCLEOTIDE SEQUENCE [LARGE SCALE GENOMIC DNA]</scope>
    <source>
        <strain evidence="1 2">MIL-1</strain>
    </source>
</reference>
<dbReference type="Proteomes" id="UP000011866">
    <property type="component" value="Chromosome"/>
</dbReference>
<protein>
    <submittedName>
        <fullName evidence="1">Uncharacterized protein</fullName>
    </submittedName>
</protein>
<name>M5DNF6_9GAMM</name>
<dbReference type="HOGENOM" id="CLU_2848382_0_0_6"/>
<dbReference type="KEGG" id="tol:TOL_0534"/>
<dbReference type="AlphaFoldDB" id="M5DNF6"/>
<dbReference type="EMBL" id="HF680312">
    <property type="protein sequence ID" value="CCU70973.1"/>
    <property type="molecule type" value="Genomic_DNA"/>
</dbReference>
<evidence type="ECO:0000313" key="2">
    <source>
        <dbReference type="Proteomes" id="UP000011866"/>
    </source>
</evidence>
<organism evidence="1 2">
    <name type="scientific">Thalassolituus oleivorans MIL-1</name>
    <dbReference type="NCBI Taxonomy" id="1298593"/>
    <lineage>
        <taxon>Bacteria</taxon>
        <taxon>Pseudomonadati</taxon>
        <taxon>Pseudomonadota</taxon>
        <taxon>Gammaproteobacteria</taxon>
        <taxon>Oceanospirillales</taxon>
        <taxon>Oceanospirillaceae</taxon>
        <taxon>Thalassolituus</taxon>
    </lineage>
</organism>
<accession>M5DNF6</accession>